<dbReference type="EMBL" id="CAMXCT010000847">
    <property type="protein sequence ID" value="CAI3983949.1"/>
    <property type="molecule type" value="Genomic_DNA"/>
</dbReference>
<gene>
    <name evidence="1" type="ORF">C1SCF055_LOCUS11512</name>
</gene>
<sequence length="106" mass="11952">VRQKKILFGDLLQRVDKHLEQFDVETLSELIHHQQSVSTPVASVRLAAMSPCSFSNNGVQSLTMSGIFRQELDSMEEIADEGRQYSIDTDTMLSCNSVTELMEVKM</sequence>
<evidence type="ECO:0000313" key="3">
    <source>
        <dbReference type="Proteomes" id="UP001152797"/>
    </source>
</evidence>
<protein>
    <submittedName>
        <fullName evidence="1">Uncharacterized protein</fullName>
    </submittedName>
</protein>
<comment type="caution">
    <text evidence="1">The sequence shown here is derived from an EMBL/GenBank/DDBJ whole genome shotgun (WGS) entry which is preliminary data.</text>
</comment>
<name>A0A9P1C2K1_9DINO</name>
<accession>A0A9P1C2K1</accession>
<dbReference type="EMBL" id="CAMXCT020000847">
    <property type="protein sequence ID" value="CAL1137324.1"/>
    <property type="molecule type" value="Genomic_DNA"/>
</dbReference>
<reference evidence="2" key="2">
    <citation type="submission" date="2024-04" db="EMBL/GenBank/DDBJ databases">
        <authorList>
            <person name="Chen Y."/>
            <person name="Shah S."/>
            <person name="Dougan E. K."/>
            <person name="Thang M."/>
            <person name="Chan C."/>
        </authorList>
    </citation>
    <scope>NUCLEOTIDE SEQUENCE [LARGE SCALE GENOMIC DNA]</scope>
</reference>
<keyword evidence="3" id="KW-1185">Reference proteome</keyword>
<evidence type="ECO:0000313" key="1">
    <source>
        <dbReference type="EMBL" id="CAI3983949.1"/>
    </source>
</evidence>
<proteinExistence type="predicted"/>
<dbReference type="Proteomes" id="UP001152797">
    <property type="component" value="Unassembled WGS sequence"/>
</dbReference>
<feature type="non-terminal residue" evidence="1">
    <location>
        <position position="1"/>
    </location>
</feature>
<evidence type="ECO:0000313" key="2">
    <source>
        <dbReference type="EMBL" id="CAL1137324.1"/>
    </source>
</evidence>
<reference evidence="1" key="1">
    <citation type="submission" date="2022-10" db="EMBL/GenBank/DDBJ databases">
        <authorList>
            <person name="Chen Y."/>
            <person name="Dougan E. K."/>
            <person name="Chan C."/>
            <person name="Rhodes N."/>
            <person name="Thang M."/>
        </authorList>
    </citation>
    <scope>NUCLEOTIDE SEQUENCE</scope>
</reference>
<dbReference type="EMBL" id="CAMXCT030000847">
    <property type="protein sequence ID" value="CAL4771261.1"/>
    <property type="molecule type" value="Genomic_DNA"/>
</dbReference>
<dbReference type="AlphaFoldDB" id="A0A9P1C2K1"/>
<organism evidence="1">
    <name type="scientific">Cladocopium goreaui</name>
    <dbReference type="NCBI Taxonomy" id="2562237"/>
    <lineage>
        <taxon>Eukaryota</taxon>
        <taxon>Sar</taxon>
        <taxon>Alveolata</taxon>
        <taxon>Dinophyceae</taxon>
        <taxon>Suessiales</taxon>
        <taxon>Symbiodiniaceae</taxon>
        <taxon>Cladocopium</taxon>
    </lineage>
</organism>